<keyword evidence="11" id="KW-1185">Reference proteome</keyword>
<feature type="transmembrane region" description="Helical" evidence="7">
    <location>
        <begin position="25"/>
        <end position="44"/>
    </location>
</feature>
<dbReference type="KEGG" id="bcop:JD108_17555"/>
<dbReference type="EMBL" id="CP073708">
    <property type="protein sequence ID" value="QUO40755.1"/>
    <property type="molecule type" value="Genomic_DNA"/>
</dbReference>
<gene>
    <name evidence="8" type="ORF">JD108_17555</name>
    <name evidence="9" type="ORF">KDJ56_17495</name>
</gene>
<dbReference type="InterPro" id="IPR051907">
    <property type="entry name" value="DoxX-like_oxidoreductase"/>
</dbReference>
<dbReference type="Proteomes" id="UP000677234">
    <property type="component" value="Chromosome"/>
</dbReference>
<dbReference type="EMBL" id="CP066308">
    <property type="protein sequence ID" value="QQE73672.1"/>
    <property type="molecule type" value="Genomic_DNA"/>
</dbReference>
<reference evidence="8 10" key="1">
    <citation type="submission" date="2020-12" db="EMBL/GenBank/DDBJ databases">
        <title>strain FJAT-54423T represents a novel species of the genus Brevibacillus.</title>
        <authorList>
            <person name="Tang R."/>
        </authorList>
    </citation>
    <scope>NUCLEOTIDE SEQUENCE [LARGE SCALE GENOMIC DNA]</scope>
    <source>
        <strain evidence="8 10">FJAT-54423</strain>
    </source>
</reference>
<reference evidence="9" key="2">
    <citation type="submission" date="2021-04" db="EMBL/GenBank/DDBJ databases">
        <title>Brevibacillus composti FJAT-54423, complete genome.</title>
        <authorList>
            <person name="Tang R."/>
        </authorList>
    </citation>
    <scope>NUCLEOTIDE SEQUENCE</scope>
    <source>
        <strain evidence="9">FJAT-54424</strain>
    </source>
</reference>
<dbReference type="Proteomes" id="UP000595847">
    <property type="component" value="Chromosome"/>
</dbReference>
<sequence>MSRHKGSGEAGAAGVLTWRGQLEQAAYTLLRIVTGLVFWAHGLAKWKQGMGSVTEWFGSVGLPEWLAYPVIAIELAGGMALILGVATRYAAGALAVIMAGAILTVKWQNGLIGEAGKKGYELDLLLMAITLYVAAKGRGGRT</sequence>
<evidence type="ECO:0000313" key="10">
    <source>
        <dbReference type="Proteomes" id="UP000595847"/>
    </source>
</evidence>
<dbReference type="RefSeq" id="WP_198827276.1">
    <property type="nucleotide sequence ID" value="NZ_CP066308.1"/>
</dbReference>
<evidence type="ECO:0000256" key="3">
    <source>
        <dbReference type="ARBA" id="ARBA00022475"/>
    </source>
</evidence>
<evidence type="ECO:0000256" key="2">
    <source>
        <dbReference type="ARBA" id="ARBA00006679"/>
    </source>
</evidence>
<dbReference type="GO" id="GO:0005886">
    <property type="term" value="C:plasma membrane"/>
    <property type="evidence" value="ECO:0007669"/>
    <property type="project" value="UniProtKB-SubCell"/>
</dbReference>
<dbReference type="Pfam" id="PF07681">
    <property type="entry name" value="DoxX"/>
    <property type="match status" value="1"/>
</dbReference>
<proteinExistence type="inferred from homology"/>
<evidence type="ECO:0000313" key="11">
    <source>
        <dbReference type="Proteomes" id="UP000677234"/>
    </source>
</evidence>
<evidence type="ECO:0000313" key="9">
    <source>
        <dbReference type="EMBL" id="QUO40755.1"/>
    </source>
</evidence>
<accession>A0A7T5EJ99</accession>
<name>A0A7T5EJ99_9BACL</name>
<evidence type="ECO:0000256" key="6">
    <source>
        <dbReference type="ARBA" id="ARBA00023136"/>
    </source>
</evidence>
<keyword evidence="3" id="KW-1003">Cell membrane</keyword>
<keyword evidence="4 7" id="KW-0812">Transmembrane</keyword>
<comment type="subcellular location">
    <subcellularLocation>
        <location evidence="1">Cell membrane</location>
        <topology evidence="1">Multi-pass membrane protein</topology>
    </subcellularLocation>
</comment>
<evidence type="ECO:0000256" key="5">
    <source>
        <dbReference type="ARBA" id="ARBA00022989"/>
    </source>
</evidence>
<organism evidence="8 10">
    <name type="scientific">Brevibacillus composti</name>
    <dbReference type="NCBI Taxonomy" id="2796470"/>
    <lineage>
        <taxon>Bacteria</taxon>
        <taxon>Bacillati</taxon>
        <taxon>Bacillota</taxon>
        <taxon>Bacilli</taxon>
        <taxon>Bacillales</taxon>
        <taxon>Paenibacillaceae</taxon>
        <taxon>Brevibacillus</taxon>
    </lineage>
</organism>
<dbReference type="AlphaFoldDB" id="A0A7T5EJ99"/>
<evidence type="ECO:0000256" key="4">
    <source>
        <dbReference type="ARBA" id="ARBA00022692"/>
    </source>
</evidence>
<keyword evidence="6 7" id="KW-0472">Membrane</keyword>
<dbReference type="PANTHER" id="PTHR33452">
    <property type="entry name" value="OXIDOREDUCTASE CATD-RELATED"/>
    <property type="match status" value="1"/>
</dbReference>
<dbReference type="InterPro" id="IPR032808">
    <property type="entry name" value="DoxX"/>
</dbReference>
<evidence type="ECO:0000256" key="1">
    <source>
        <dbReference type="ARBA" id="ARBA00004651"/>
    </source>
</evidence>
<feature type="transmembrane region" description="Helical" evidence="7">
    <location>
        <begin position="65"/>
        <end position="83"/>
    </location>
</feature>
<evidence type="ECO:0000256" key="7">
    <source>
        <dbReference type="SAM" id="Phobius"/>
    </source>
</evidence>
<evidence type="ECO:0000313" key="8">
    <source>
        <dbReference type="EMBL" id="QQE73672.1"/>
    </source>
</evidence>
<dbReference type="PANTHER" id="PTHR33452:SF1">
    <property type="entry name" value="INNER MEMBRANE PROTEIN YPHA-RELATED"/>
    <property type="match status" value="1"/>
</dbReference>
<protein>
    <submittedName>
        <fullName evidence="8">DoxX family protein</fullName>
    </submittedName>
</protein>
<comment type="similarity">
    <text evidence="2">Belongs to the DoxX family.</text>
</comment>
<keyword evidence="5 7" id="KW-1133">Transmembrane helix</keyword>